<organism evidence="1 2">
    <name type="scientific">Penicillium freii</name>
    <dbReference type="NCBI Taxonomy" id="48697"/>
    <lineage>
        <taxon>Eukaryota</taxon>
        <taxon>Fungi</taxon>
        <taxon>Dikarya</taxon>
        <taxon>Ascomycota</taxon>
        <taxon>Pezizomycotina</taxon>
        <taxon>Eurotiomycetes</taxon>
        <taxon>Eurotiomycetidae</taxon>
        <taxon>Eurotiales</taxon>
        <taxon>Aspergillaceae</taxon>
        <taxon>Penicillium</taxon>
    </lineage>
</organism>
<proteinExistence type="predicted"/>
<evidence type="ECO:0000313" key="2">
    <source>
        <dbReference type="Proteomes" id="UP000055045"/>
    </source>
</evidence>
<dbReference type="EMBL" id="LLXE01000819">
    <property type="protein sequence ID" value="KUM55540.1"/>
    <property type="molecule type" value="Genomic_DNA"/>
</dbReference>
<feature type="non-terminal residue" evidence="1">
    <location>
        <position position="62"/>
    </location>
</feature>
<name>A0A101M7T6_PENFR</name>
<protein>
    <submittedName>
        <fullName evidence="1">Uncharacterized protein</fullName>
    </submittedName>
</protein>
<dbReference type="Proteomes" id="UP000055045">
    <property type="component" value="Unassembled WGS sequence"/>
</dbReference>
<evidence type="ECO:0000313" key="1">
    <source>
        <dbReference type="EMBL" id="KUM55540.1"/>
    </source>
</evidence>
<keyword evidence="2" id="KW-1185">Reference proteome</keyword>
<sequence>MLIVKSGISPFLYPVEIPNPIHKKASHNDCRGVHPPPSISHFSHFSLTSLSLSLSLSLSVNP</sequence>
<gene>
    <name evidence="1" type="ORF">ACN42_g11720</name>
</gene>
<reference evidence="1 2" key="1">
    <citation type="submission" date="2015-10" db="EMBL/GenBank/DDBJ databases">
        <title>Genome sequencing of Penicillium freii.</title>
        <authorList>
            <person name="Nguyen H.D."/>
            <person name="Visagie C.M."/>
            <person name="Seifert K.A."/>
        </authorList>
    </citation>
    <scope>NUCLEOTIDE SEQUENCE [LARGE SCALE GENOMIC DNA]</scope>
    <source>
        <strain evidence="1 2">DAOM 242723</strain>
    </source>
</reference>
<accession>A0A101M7T6</accession>
<comment type="caution">
    <text evidence="1">The sequence shown here is derived from an EMBL/GenBank/DDBJ whole genome shotgun (WGS) entry which is preliminary data.</text>
</comment>
<dbReference type="AlphaFoldDB" id="A0A101M7T6"/>